<dbReference type="Pfam" id="PF21758">
    <property type="entry name" value="PAC_bac"/>
    <property type="match status" value="1"/>
</dbReference>
<sequence length="136" mass="14603">MATFTTTQAGYQMTAVLQVIGRDLLIVVTGGTNPHIGDVTMITATTAAQTVKFPSHDGRFHKDNFISERLAKSLKPYLSGSCTVTAGIHVNQITKAQIAAAAPMTMALSQQIIDWLKANPIEVAQPEYYGPDDAPK</sequence>
<evidence type="ECO:0000313" key="3">
    <source>
        <dbReference type="Proteomes" id="UP001227831"/>
    </source>
</evidence>
<protein>
    <submittedName>
        <fullName evidence="2">Amino acid decarboxylase</fullName>
    </submittedName>
</protein>
<reference evidence="2 3" key="1">
    <citation type="journal article" date="2023" name="Int. J. Syst. Evol. Microbiol.">
        <title>Lactiplantibacillus brownii sp. nov., a novel psychrotolerant species isolated from sauerkraut.</title>
        <authorList>
            <person name="Heng Y.C."/>
            <person name="Silvaraju S."/>
            <person name="Lee J.K.Y."/>
            <person name="Kittelmann S."/>
        </authorList>
    </citation>
    <scope>NUCLEOTIDE SEQUENCE [LARGE SCALE GENOMIC DNA]</scope>
    <source>
        <strain evidence="2 3">WILCCON 0030</strain>
    </source>
</reference>
<organism evidence="2 3">
    <name type="scientific">Lactiplantibacillus brownii</name>
    <dbReference type="NCBI Taxonomy" id="3069269"/>
    <lineage>
        <taxon>Bacteria</taxon>
        <taxon>Bacillati</taxon>
        <taxon>Bacillota</taxon>
        <taxon>Bacilli</taxon>
        <taxon>Lactobacillales</taxon>
        <taxon>Lactobacillaceae</taxon>
        <taxon>Lactiplantibacillus</taxon>
    </lineage>
</organism>
<dbReference type="EMBL" id="JAVCWF010000001">
    <property type="protein sequence ID" value="MDQ7936255.1"/>
    <property type="molecule type" value="Genomic_DNA"/>
</dbReference>
<dbReference type="RefSeq" id="WP_308702093.1">
    <property type="nucleotide sequence ID" value="NZ_AP027463.1"/>
</dbReference>
<dbReference type="Proteomes" id="UP001227831">
    <property type="component" value="Unassembled WGS sequence"/>
</dbReference>
<name>A0ABU1A6E2_9LACO</name>
<dbReference type="InterPro" id="IPR048844">
    <property type="entry name" value="LpdD_chaperone-like"/>
</dbReference>
<gene>
    <name evidence="2" type="ORF">RA086_01140</name>
</gene>
<keyword evidence="3" id="KW-1185">Reference proteome</keyword>
<evidence type="ECO:0000313" key="2">
    <source>
        <dbReference type="EMBL" id="MDQ7936255.1"/>
    </source>
</evidence>
<comment type="caution">
    <text evidence="2">The sequence shown here is derived from an EMBL/GenBank/DDBJ whole genome shotgun (WGS) entry which is preliminary data.</text>
</comment>
<proteinExistence type="predicted"/>
<feature type="domain" description="Prenylated flavin chaperone LpdD-like" evidence="1">
    <location>
        <begin position="8"/>
        <end position="117"/>
    </location>
</feature>
<accession>A0ABU1A6E2</accession>
<evidence type="ECO:0000259" key="1">
    <source>
        <dbReference type="Pfam" id="PF21758"/>
    </source>
</evidence>